<dbReference type="Gene3D" id="6.10.140.1330">
    <property type="match status" value="1"/>
</dbReference>
<dbReference type="InterPro" id="IPR018422">
    <property type="entry name" value="Cation/H_exchanger_CPA1"/>
</dbReference>
<keyword evidence="3 10" id="KW-1003">Cell membrane</keyword>
<keyword evidence="8 10" id="KW-0472">Membrane</keyword>
<evidence type="ECO:0000256" key="2">
    <source>
        <dbReference type="ARBA" id="ARBA00022448"/>
    </source>
</evidence>
<evidence type="ECO:0000313" key="12">
    <source>
        <dbReference type="EMBL" id="MBJ7601258.1"/>
    </source>
</evidence>
<dbReference type="PANTHER" id="PTHR10110">
    <property type="entry name" value="SODIUM/HYDROGEN EXCHANGER"/>
    <property type="match status" value="1"/>
</dbReference>
<feature type="transmembrane region" description="Helical" evidence="10">
    <location>
        <begin position="346"/>
        <end position="370"/>
    </location>
</feature>
<dbReference type="AlphaFoldDB" id="A0A934KDY8"/>
<dbReference type="InterPro" id="IPR004705">
    <property type="entry name" value="Cation/H_exchanger_CPA1_bac"/>
</dbReference>
<keyword evidence="10" id="KW-0050">Antiport</keyword>
<feature type="transmembrane region" description="Helical" evidence="10">
    <location>
        <begin position="155"/>
        <end position="176"/>
    </location>
</feature>
<dbReference type="PANTHER" id="PTHR10110:SF86">
    <property type="entry name" value="SODIUM_HYDROGEN EXCHANGER 7"/>
    <property type="match status" value="1"/>
</dbReference>
<comment type="function">
    <text evidence="10">Na(+)/H(+) antiporter that extrudes sodium in exchange for external protons.</text>
</comment>
<evidence type="ECO:0000256" key="9">
    <source>
        <dbReference type="ARBA" id="ARBA00023201"/>
    </source>
</evidence>
<feature type="transmembrane region" description="Helical" evidence="10">
    <location>
        <begin position="30"/>
        <end position="48"/>
    </location>
</feature>
<feature type="transmembrane region" description="Helical" evidence="10">
    <location>
        <begin position="6"/>
        <end position="23"/>
    </location>
</feature>
<evidence type="ECO:0000256" key="5">
    <source>
        <dbReference type="ARBA" id="ARBA00022989"/>
    </source>
</evidence>
<comment type="subcellular location">
    <subcellularLocation>
        <location evidence="1 10">Cell membrane</location>
        <topology evidence="1 10">Multi-pass membrane protein</topology>
    </subcellularLocation>
</comment>
<feature type="transmembrane region" description="Helical" evidence="10">
    <location>
        <begin position="382"/>
        <end position="405"/>
    </location>
</feature>
<dbReference type="EMBL" id="JAEKNR010000240">
    <property type="protein sequence ID" value="MBJ7601258.1"/>
    <property type="molecule type" value="Genomic_DNA"/>
</dbReference>
<dbReference type="RefSeq" id="WP_338205431.1">
    <property type="nucleotide sequence ID" value="NZ_JAEKNR010000240.1"/>
</dbReference>
<evidence type="ECO:0000256" key="8">
    <source>
        <dbReference type="ARBA" id="ARBA00023136"/>
    </source>
</evidence>
<keyword evidence="9 10" id="KW-0739">Sodium transport</keyword>
<evidence type="ECO:0000256" key="3">
    <source>
        <dbReference type="ARBA" id="ARBA00022475"/>
    </source>
</evidence>
<comment type="similarity">
    <text evidence="10">Belongs to the monovalent cation:proton antiporter 1 (CPA1) transporter (TC 2.A.36) family.</text>
</comment>
<feature type="transmembrane region" description="Helical" evidence="10">
    <location>
        <begin position="231"/>
        <end position="249"/>
    </location>
</feature>
<gene>
    <name evidence="12" type="ORF">JF922_24695</name>
</gene>
<dbReference type="InterPro" id="IPR006153">
    <property type="entry name" value="Cation/H_exchanger_TM"/>
</dbReference>
<evidence type="ECO:0000256" key="7">
    <source>
        <dbReference type="ARBA" id="ARBA00023065"/>
    </source>
</evidence>
<dbReference type="GO" id="GO:0005886">
    <property type="term" value="C:plasma membrane"/>
    <property type="evidence" value="ECO:0007669"/>
    <property type="project" value="UniProtKB-SubCell"/>
</dbReference>
<keyword evidence="6 10" id="KW-0915">Sodium</keyword>
<evidence type="ECO:0000256" key="6">
    <source>
        <dbReference type="ARBA" id="ARBA00023053"/>
    </source>
</evidence>
<sequence>MPSLEIVLGLLLAVTALALLARYAHVPYPILLVIGGLVIGFIPGLPTVQLAPDVVFLIFLPPLITAAGWYTSVRDLKFNRRPIALLSVGLVLFTTVSVAAVAHALIPDLGWAPALLLGAIVSPTDAIAATAIMQRLGAPHRIVAILEGESLLNDATGLVAYRFAVMAVLTSAFSIWIAGAQFLLSVVAGAAIGLLVGWALIQAWRRIDDPVLGIVLSFLAPFAAYLPADRILHVSGVLAVAVAGIYAGRRSSEVIPAVARVQAAAVWDLVIFVLNGLAFILIGLQLRQVLAGLRGESAWELALYGVAISLAVIVGRFVWVFPATYLPRFLNHRLRRRDPNPGWRNVVVIAWTGMRGVVSLAAALAIPLTVSSGAPFPHRDLILFLTFCVILVTLVVQGLSLPLVLRGLGVAADGSEVREEARARFQAVDAAMSRLEELAGQDEQTEAGVGYMQRYYQKRRHVLSTRFGKLDHDHDGDPDGSQLGHVHADGADHLEEHRARAENMRQLKQELIGVERTTVLRLRNQGEINDAALRRVERDLDLEEIRLINA</sequence>
<keyword evidence="5 10" id="KW-1133">Transmembrane helix</keyword>
<organism evidence="12 13">
    <name type="scientific">Candidatus Nephthysia bennettiae</name>
    <dbReference type="NCBI Taxonomy" id="3127016"/>
    <lineage>
        <taxon>Bacteria</taxon>
        <taxon>Bacillati</taxon>
        <taxon>Candidatus Dormiibacterota</taxon>
        <taxon>Candidatus Dormibacteria</taxon>
        <taxon>Candidatus Dormibacterales</taxon>
        <taxon>Candidatus Dormibacteraceae</taxon>
        <taxon>Candidatus Nephthysia</taxon>
    </lineage>
</organism>
<proteinExistence type="inferred from homology"/>
<evidence type="ECO:0000256" key="4">
    <source>
        <dbReference type="ARBA" id="ARBA00022692"/>
    </source>
</evidence>
<accession>A0A934KDY8</accession>
<feature type="transmembrane region" description="Helical" evidence="10">
    <location>
        <begin position="261"/>
        <end position="282"/>
    </location>
</feature>
<dbReference type="Proteomes" id="UP000612893">
    <property type="component" value="Unassembled WGS sequence"/>
</dbReference>
<keyword evidence="2 10" id="KW-0813">Transport</keyword>
<evidence type="ECO:0000259" key="11">
    <source>
        <dbReference type="Pfam" id="PF00999"/>
    </source>
</evidence>
<protein>
    <submittedName>
        <fullName evidence="12">Na+/H+ antiporter</fullName>
    </submittedName>
</protein>
<feature type="transmembrane region" description="Helical" evidence="10">
    <location>
        <begin position="182"/>
        <end position="200"/>
    </location>
</feature>
<dbReference type="GO" id="GO:0098719">
    <property type="term" value="P:sodium ion import across plasma membrane"/>
    <property type="evidence" value="ECO:0007669"/>
    <property type="project" value="TreeGrafter"/>
</dbReference>
<dbReference type="Pfam" id="PF00999">
    <property type="entry name" value="Na_H_Exchanger"/>
    <property type="match status" value="1"/>
</dbReference>
<dbReference type="NCBIfam" id="TIGR00831">
    <property type="entry name" value="a_cpa1"/>
    <property type="match status" value="1"/>
</dbReference>
<dbReference type="GO" id="GO:0051453">
    <property type="term" value="P:regulation of intracellular pH"/>
    <property type="evidence" value="ECO:0007669"/>
    <property type="project" value="TreeGrafter"/>
</dbReference>
<evidence type="ECO:0000313" key="13">
    <source>
        <dbReference type="Proteomes" id="UP000612893"/>
    </source>
</evidence>
<feature type="transmembrane region" description="Helical" evidence="10">
    <location>
        <begin position="83"/>
        <end position="106"/>
    </location>
</feature>
<keyword evidence="13" id="KW-1185">Reference proteome</keyword>
<comment type="caution">
    <text evidence="12">The sequence shown here is derived from an EMBL/GenBank/DDBJ whole genome shotgun (WGS) entry which is preliminary data.</text>
</comment>
<reference evidence="12" key="1">
    <citation type="submission" date="2020-10" db="EMBL/GenBank/DDBJ databases">
        <title>Ca. Dormibacterota MAGs.</title>
        <authorList>
            <person name="Montgomery K."/>
        </authorList>
    </citation>
    <scope>NUCLEOTIDE SEQUENCE [LARGE SCALE GENOMIC DNA]</scope>
    <source>
        <strain evidence="12">SC8812_S17_10</strain>
    </source>
</reference>
<evidence type="ECO:0000256" key="1">
    <source>
        <dbReference type="ARBA" id="ARBA00004651"/>
    </source>
</evidence>
<dbReference type="GO" id="GO:0015386">
    <property type="term" value="F:potassium:proton antiporter activity"/>
    <property type="evidence" value="ECO:0007669"/>
    <property type="project" value="TreeGrafter"/>
</dbReference>
<feature type="transmembrane region" description="Helical" evidence="10">
    <location>
        <begin position="302"/>
        <end position="326"/>
    </location>
</feature>
<keyword evidence="7 10" id="KW-0406">Ion transport</keyword>
<feature type="domain" description="Cation/H+ exchanger transmembrane" evidence="11">
    <location>
        <begin position="11"/>
        <end position="406"/>
    </location>
</feature>
<evidence type="ECO:0000256" key="10">
    <source>
        <dbReference type="RuleBase" id="RU366002"/>
    </source>
</evidence>
<keyword evidence="4 10" id="KW-0812">Transmembrane</keyword>
<feature type="transmembrane region" description="Helical" evidence="10">
    <location>
        <begin position="54"/>
        <end position="71"/>
    </location>
</feature>
<dbReference type="GO" id="GO:0015385">
    <property type="term" value="F:sodium:proton antiporter activity"/>
    <property type="evidence" value="ECO:0007669"/>
    <property type="project" value="InterPro"/>
</dbReference>
<name>A0A934KDY8_9BACT</name>